<evidence type="ECO:0000256" key="6">
    <source>
        <dbReference type="ARBA" id="ARBA00023203"/>
    </source>
</evidence>
<dbReference type="AlphaFoldDB" id="A0A1B0CMK7"/>
<dbReference type="Gene3D" id="2.120.10.80">
    <property type="entry name" value="Kelch-type beta propeller"/>
    <property type="match status" value="2"/>
</dbReference>
<dbReference type="InterPro" id="IPR006652">
    <property type="entry name" value="Kelch_1"/>
</dbReference>
<feature type="region of interest" description="Disordered" evidence="8">
    <location>
        <begin position="1"/>
        <end position="20"/>
    </location>
</feature>
<keyword evidence="11" id="KW-1185">Reference proteome</keyword>
<dbReference type="SMART" id="SM00875">
    <property type="entry name" value="BACK"/>
    <property type="match status" value="1"/>
</dbReference>
<proteinExistence type="predicted"/>
<evidence type="ECO:0000256" key="4">
    <source>
        <dbReference type="ARBA" id="ARBA00022737"/>
    </source>
</evidence>
<evidence type="ECO:0000313" key="10">
    <source>
        <dbReference type="EnsemblMetazoa" id="LLOJ005895-PA"/>
    </source>
</evidence>
<comment type="pathway">
    <text evidence="1">Protein modification; protein ubiquitination.</text>
</comment>
<dbReference type="EnsemblMetazoa" id="LLOJ005895-RA">
    <property type="protein sequence ID" value="LLOJ005895-PA"/>
    <property type="gene ID" value="LLOJ005895"/>
</dbReference>
<evidence type="ECO:0000256" key="2">
    <source>
        <dbReference type="ARBA" id="ARBA00013699"/>
    </source>
</evidence>
<evidence type="ECO:0000256" key="3">
    <source>
        <dbReference type="ARBA" id="ARBA00022441"/>
    </source>
</evidence>
<dbReference type="InterPro" id="IPR011333">
    <property type="entry name" value="SKP1/BTB/POZ_sf"/>
</dbReference>
<dbReference type="Gene3D" id="3.30.710.10">
    <property type="entry name" value="Potassium Channel Kv1.1, Chain A"/>
    <property type="match status" value="1"/>
</dbReference>
<dbReference type="SMART" id="SM00612">
    <property type="entry name" value="Kelch"/>
    <property type="match status" value="6"/>
</dbReference>
<dbReference type="Pfam" id="PF00651">
    <property type="entry name" value="BTB"/>
    <property type="match status" value="1"/>
</dbReference>
<feature type="domain" description="BTB" evidence="9">
    <location>
        <begin position="66"/>
        <end position="135"/>
    </location>
</feature>
<evidence type="ECO:0000313" key="11">
    <source>
        <dbReference type="Proteomes" id="UP000092461"/>
    </source>
</evidence>
<evidence type="ECO:0000256" key="5">
    <source>
        <dbReference type="ARBA" id="ARBA00022786"/>
    </source>
</evidence>
<dbReference type="PROSITE" id="PS50097">
    <property type="entry name" value="BTB"/>
    <property type="match status" value="1"/>
</dbReference>
<dbReference type="VEuPathDB" id="VectorBase:LLOJ005895"/>
<dbReference type="InterPro" id="IPR011705">
    <property type="entry name" value="BACK"/>
</dbReference>
<dbReference type="InterPro" id="IPR000210">
    <property type="entry name" value="BTB/POZ_dom"/>
</dbReference>
<evidence type="ECO:0000259" key="9">
    <source>
        <dbReference type="PROSITE" id="PS50097"/>
    </source>
</evidence>
<dbReference type="SMART" id="SM00225">
    <property type="entry name" value="BTB"/>
    <property type="match status" value="1"/>
</dbReference>
<dbReference type="CDD" id="cd18234">
    <property type="entry name" value="BTB_POZ_KLHL1-like"/>
    <property type="match status" value="1"/>
</dbReference>
<keyword evidence="4" id="KW-0677">Repeat</keyword>
<dbReference type="FunFam" id="1.25.40.420:FF:000001">
    <property type="entry name" value="Kelch-like family member 12"/>
    <property type="match status" value="1"/>
</dbReference>
<dbReference type="VEuPathDB" id="VectorBase:LLONM1_001679"/>
<protein>
    <recommendedName>
        <fullName evidence="2">Kelch-like protein diablo</fullName>
    </recommendedName>
</protein>
<dbReference type="Pfam" id="PF01344">
    <property type="entry name" value="Kelch_1"/>
    <property type="match status" value="1"/>
</dbReference>
<dbReference type="PIRSF" id="PIRSF037037">
    <property type="entry name" value="Kelch-like_protein_gigaxonin"/>
    <property type="match status" value="1"/>
</dbReference>
<comment type="function">
    <text evidence="7">Probable substrate-specific adapter of an E3 ubiquitin-protein ligase complex which mediates the ubiquitination and subsequent proteasomal degradation of target proteins. May have a role in synapse differentiation and growth.</text>
</comment>
<dbReference type="InterPro" id="IPR015915">
    <property type="entry name" value="Kelch-typ_b-propeller"/>
</dbReference>
<keyword evidence="6" id="KW-0009">Actin-binding</keyword>
<dbReference type="GO" id="GO:0003779">
    <property type="term" value="F:actin binding"/>
    <property type="evidence" value="ECO:0007669"/>
    <property type="project" value="UniProtKB-KW"/>
</dbReference>
<dbReference type="PANTHER" id="PTHR24412">
    <property type="entry name" value="KELCH PROTEIN"/>
    <property type="match status" value="1"/>
</dbReference>
<accession>A0A1B0CMK7</accession>
<dbReference type="SUPFAM" id="SSF54695">
    <property type="entry name" value="POZ domain"/>
    <property type="match status" value="1"/>
</dbReference>
<sequence>MSFSGGSPGRESTKTSVSADESILPRDFSLVSLASTSSQDENFCSREHADCTLKRMQFYLENQKLCDVVLIAGVDGKRVPAHRLVLSAASAYFAAMFTGSLRETQEREITLGEVTGTALQLLVQYCYTGTIELREDTVETLLSTASLLQLGAVVNACCTFLGRQLHPSNCLGFALFAEQQSCETLLKVATDYTCEHFMQVCRNQEFFQLSAEQLHKLLASDNLNVPSEQDVFHALLAWLQHEPKEREKDIPELLALIRLPLLQPAFIADHVEALCESTKCQELVMEALKWHLLPERRALIASQRARPRKSTMGKLLAVGGMDAHKGSISIESYCPRLDKWSLVKNMTARRLQFGVAVMDNRLIVVGGRDGLKTLNTVESLDLTTMTWSNLPPMITNRHGLCAAVLGGPLYVIGGHDGWSFLNTVERWDPSTRTWSSVAPMTTMRSTAGVAVLGGHLYVVGGRDGSGCHRSVERYDPHTNKWSLRAAMVKRRAGVGVTAANFYIYALGGHENSANNPSASRTETVERYDPGTDTWTLLASLNVGRDSIGVALLGERILAVGGYDGNQYLKTVEQYDPETNEWSQLAPLNFSRAGACVVAIPNTAAVPTTSNTV</sequence>
<dbReference type="UniPathway" id="UPA00143"/>
<dbReference type="PANTHER" id="PTHR24412:SF450">
    <property type="entry name" value="KELCH-LIKE PROTEIN DIABLO"/>
    <property type="match status" value="1"/>
</dbReference>
<dbReference type="Proteomes" id="UP000092461">
    <property type="component" value="Unassembled WGS sequence"/>
</dbReference>
<organism evidence="10 11">
    <name type="scientific">Lutzomyia longipalpis</name>
    <name type="common">Sand fly</name>
    <dbReference type="NCBI Taxonomy" id="7200"/>
    <lineage>
        <taxon>Eukaryota</taxon>
        <taxon>Metazoa</taxon>
        <taxon>Ecdysozoa</taxon>
        <taxon>Arthropoda</taxon>
        <taxon>Hexapoda</taxon>
        <taxon>Insecta</taxon>
        <taxon>Pterygota</taxon>
        <taxon>Neoptera</taxon>
        <taxon>Endopterygota</taxon>
        <taxon>Diptera</taxon>
        <taxon>Nematocera</taxon>
        <taxon>Psychodoidea</taxon>
        <taxon>Psychodidae</taxon>
        <taxon>Lutzomyia</taxon>
        <taxon>Lutzomyia</taxon>
    </lineage>
</organism>
<dbReference type="Gene3D" id="1.25.40.420">
    <property type="match status" value="1"/>
</dbReference>
<evidence type="ECO:0000256" key="1">
    <source>
        <dbReference type="ARBA" id="ARBA00004906"/>
    </source>
</evidence>
<dbReference type="InterPro" id="IPR017096">
    <property type="entry name" value="BTB-kelch_protein"/>
</dbReference>
<dbReference type="Pfam" id="PF24681">
    <property type="entry name" value="Kelch_KLHDC2_KLHL20_DRC7"/>
    <property type="match status" value="1"/>
</dbReference>
<dbReference type="SUPFAM" id="SSF117281">
    <property type="entry name" value="Kelch motif"/>
    <property type="match status" value="2"/>
</dbReference>
<keyword evidence="5" id="KW-0833">Ubl conjugation pathway</keyword>
<dbReference type="EMBL" id="AJWK01018841">
    <property type="status" value="NOT_ANNOTATED_CDS"/>
    <property type="molecule type" value="Genomic_DNA"/>
</dbReference>
<reference evidence="10" key="1">
    <citation type="submission" date="2020-05" db="UniProtKB">
        <authorList>
            <consortium name="EnsemblMetazoa"/>
        </authorList>
    </citation>
    <scope>IDENTIFICATION</scope>
    <source>
        <strain evidence="10">Jacobina</strain>
    </source>
</reference>
<keyword evidence="3" id="KW-0880">Kelch repeat</keyword>
<dbReference type="Pfam" id="PF07707">
    <property type="entry name" value="BACK"/>
    <property type="match status" value="1"/>
</dbReference>
<dbReference type="GO" id="GO:0016567">
    <property type="term" value="P:protein ubiquitination"/>
    <property type="evidence" value="ECO:0007669"/>
    <property type="project" value="UniProtKB-UniPathway"/>
</dbReference>
<evidence type="ECO:0000256" key="8">
    <source>
        <dbReference type="SAM" id="MobiDB-lite"/>
    </source>
</evidence>
<evidence type="ECO:0000256" key="7">
    <source>
        <dbReference type="ARBA" id="ARBA00043912"/>
    </source>
</evidence>
<name>A0A1B0CMK7_LUTLO</name>